<comment type="caution">
    <text evidence="2">The sequence shown here is derived from an EMBL/GenBank/DDBJ whole genome shotgun (WGS) entry which is preliminary data.</text>
</comment>
<dbReference type="InterPro" id="IPR037523">
    <property type="entry name" value="VOC_core"/>
</dbReference>
<evidence type="ECO:0000313" key="2">
    <source>
        <dbReference type="EMBL" id="RCW78650.1"/>
    </source>
</evidence>
<gene>
    <name evidence="2" type="ORF">DFP89_13424</name>
</gene>
<accession>A0A368YEJ7</accession>
<evidence type="ECO:0000259" key="1">
    <source>
        <dbReference type="PROSITE" id="PS51819"/>
    </source>
</evidence>
<dbReference type="RefSeq" id="WP_114350777.1">
    <property type="nucleotide sequence ID" value="NZ_QPJL01000034.1"/>
</dbReference>
<organism evidence="2 3">
    <name type="scientific">Paracoccus lutimaris</name>
    <dbReference type="NCBI Taxonomy" id="1490030"/>
    <lineage>
        <taxon>Bacteria</taxon>
        <taxon>Pseudomonadati</taxon>
        <taxon>Pseudomonadota</taxon>
        <taxon>Alphaproteobacteria</taxon>
        <taxon>Rhodobacterales</taxon>
        <taxon>Paracoccaceae</taxon>
        <taxon>Paracoccus</taxon>
    </lineage>
</organism>
<dbReference type="Pfam" id="PF00903">
    <property type="entry name" value="Glyoxalase"/>
    <property type="match status" value="1"/>
</dbReference>
<dbReference type="PANTHER" id="PTHR36437:SF2">
    <property type="entry name" value="GLYOXALASE_BLEOMYCIN RESISTANCE PROTEIN_DIOXYGENASE"/>
    <property type="match status" value="1"/>
</dbReference>
<keyword evidence="2" id="KW-0456">Lyase</keyword>
<dbReference type="GO" id="GO:0016829">
    <property type="term" value="F:lyase activity"/>
    <property type="evidence" value="ECO:0007669"/>
    <property type="project" value="UniProtKB-KW"/>
</dbReference>
<dbReference type="AlphaFoldDB" id="A0A368YEJ7"/>
<dbReference type="PROSITE" id="PS51819">
    <property type="entry name" value="VOC"/>
    <property type="match status" value="1"/>
</dbReference>
<name>A0A368YEJ7_9RHOB</name>
<feature type="domain" description="VOC" evidence="1">
    <location>
        <begin position="2"/>
        <end position="127"/>
    </location>
</feature>
<proteinExistence type="predicted"/>
<protein>
    <submittedName>
        <fullName evidence="2">Putative enzyme related to lactoylglutathione lyase</fullName>
    </submittedName>
</protein>
<dbReference type="CDD" id="cd07263">
    <property type="entry name" value="VOC_like"/>
    <property type="match status" value="1"/>
</dbReference>
<dbReference type="InterPro" id="IPR004360">
    <property type="entry name" value="Glyas_Fos-R_dOase_dom"/>
</dbReference>
<dbReference type="Gene3D" id="3.10.180.10">
    <property type="entry name" value="2,3-Dihydroxybiphenyl 1,2-Dioxygenase, domain 1"/>
    <property type="match status" value="1"/>
</dbReference>
<reference evidence="2 3" key="1">
    <citation type="submission" date="2018-07" db="EMBL/GenBank/DDBJ databases">
        <title>Genomic Encyclopedia of Type Strains, Phase III (KMG-III): the genomes of soil and plant-associated and newly described type strains.</title>
        <authorList>
            <person name="Whitman W."/>
        </authorList>
    </citation>
    <scope>NUCLEOTIDE SEQUENCE [LARGE SCALE GENOMIC DNA]</scope>
    <source>
        <strain evidence="2 3">CECT 8525</strain>
    </source>
</reference>
<dbReference type="EMBL" id="QPJL01000034">
    <property type="protein sequence ID" value="RCW78650.1"/>
    <property type="molecule type" value="Genomic_DNA"/>
</dbReference>
<sequence length="136" mass="15400">MRIYITNVFVDDQSRALDFYAGKLGFEVKNDIPMGQHRWLTVVSKEKPDGTELLLEPSEHPAVPPYKEALVRDGIPAASFQVDDLDSEYEKLKRLGVEFIREPTDAGPVRMALIDDRCGNLVQLVQYKRAGHAQED</sequence>
<dbReference type="PANTHER" id="PTHR36437">
    <property type="entry name" value="GLYOXALASE/BLEOMYCIN RESISTANCE PROTEIN/DIOXYGENASE"/>
    <property type="match status" value="1"/>
</dbReference>
<keyword evidence="3" id="KW-1185">Reference proteome</keyword>
<dbReference type="InterPro" id="IPR029068">
    <property type="entry name" value="Glyas_Bleomycin-R_OHBP_Dase"/>
</dbReference>
<dbReference type="OrthoDB" id="9794917at2"/>
<dbReference type="SUPFAM" id="SSF54593">
    <property type="entry name" value="Glyoxalase/Bleomycin resistance protein/Dihydroxybiphenyl dioxygenase"/>
    <property type="match status" value="1"/>
</dbReference>
<dbReference type="Proteomes" id="UP000253345">
    <property type="component" value="Unassembled WGS sequence"/>
</dbReference>
<evidence type="ECO:0000313" key="3">
    <source>
        <dbReference type="Proteomes" id="UP000253345"/>
    </source>
</evidence>